<reference evidence="2" key="1">
    <citation type="submission" date="2014-04" db="EMBL/GenBank/DDBJ databases">
        <title>Evolutionary Origins and Diversification of the Mycorrhizal Mutualists.</title>
        <authorList>
            <consortium name="DOE Joint Genome Institute"/>
            <consortium name="Mycorrhizal Genomics Consortium"/>
            <person name="Kohler A."/>
            <person name="Kuo A."/>
            <person name="Nagy L.G."/>
            <person name="Floudas D."/>
            <person name="Copeland A."/>
            <person name="Barry K.W."/>
            <person name="Cichocki N."/>
            <person name="Veneault-Fourrey C."/>
            <person name="LaButti K."/>
            <person name="Lindquist E.A."/>
            <person name="Lipzen A."/>
            <person name="Lundell T."/>
            <person name="Morin E."/>
            <person name="Murat C."/>
            <person name="Riley R."/>
            <person name="Ohm R."/>
            <person name="Sun H."/>
            <person name="Tunlid A."/>
            <person name="Henrissat B."/>
            <person name="Grigoriev I.V."/>
            <person name="Hibbett D.S."/>
            <person name="Martin F."/>
        </authorList>
    </citation>
    <scope>NUCLEOTIDE SEQUENCE [LARGE SCALE GENOMIC DNA]</scope>
    <source>
        <strain evidence="2">FD-334 SS-4</strain>
    </source>
</reference>
<gene>
    <name evidence="1" type="ORF">HYPSUDRAFT_48262</name>
</gene>
<dbReference type="Proteomes" id="UP000054270">
    <property type="component" value="Unassembled WGS sequence"/>
</dbReference>
<dbReference type="EMBL" id="KN817641">
    <property type="protein sequence ID" value="KJA15559.1"/>
    <property type="molecule type" value="Genomic_DNA"/>
</dbReference>
<sequence>MDAWMCGVVSQWAVAFAAWPLAAYAGCYVTLSEARTRSGGCAQCASPCCRLRGDMHG</sequence>
<protein>
    <submittedName>
        <fullName evidence="1">Uncharacterized protein</fullName>
    </submittedName>
</protein>
<accession>A0A0D2N8W4</accession>
<proteinExistence type="predicted"/>
<evidence type="ECO:0000313" key="1">
    <source>
        <dbReference type="EMBL" id="KJA15559.1"/>
    </source>
</evidence>
<keyword evidence="2" id="KW-1185">Reference proteome</keyword>
<evidence type="ECO:0000313" key="2">
    <source>
        <dbReference type="Proteomes" id="UP000054270"/>
    </source>
</evidence>
<dbReference type="AlphaFoldDB" id="A0A0D2N8W4"/>
<name>A0A0D2N8W4_HYPSF</name>
<organism evidence="1 2">
    <name type="scientific">Hypholoma sublateritium (strain FD-334 SS-4)</name>
    <dbReference type="NCBI Taxonomy" id="945553"/>
    <lineage>
        <taxon>Eukaryota</taxon>
        <taxon>Fungi</taxon>
        <taxon>Dikarya</taxon>
        <taxon>Basidiomycota</taxon>
        <taxon>Agaricomycotina</taxon>
        <taxon>Agaricomycetes</taxon>
        <taxon>Agaricomycetidae</taxon>
        <taxon>Agaricales</taxon>
        <taxon>Agaricineae</taxon>
        <taxon>Strophariaceae</taxon>
        <taxon>Hypholoma</taxon>
    </lineage>
</organism>